<reference evidence="3 4" key="1">
    <citation type="journal article" date="2015" name="Nature">
        <title>rRNA introns, odd ribosomes, and small enigmatic genomes across a large radiation of phyla.</title>
        <authorList>
            <person name="Brown C.T."/>
            <person name="Hug L.A."/>
            <person name="Thomas B.C."/>
            <person name="Sharon I."/>
            <person name="Castelle C.J."/>
            <person name="Singh A."/>
            <person name="Wilkins M.J."/>
            <person name="Williams K.H."/>
            <person name="Banfield J.F."/>
        </authorList>
    </citation>
    <scope>NUCLEOTIDE SEQUENCE [LARGE SCALE GENOMIC DNA]</scope>
</reference>
<feature type="region of interest" description="Disordered" evidence="1">
    <location>
        <begin position="61"/>
        <end position="87"/>
    </location>
</feature>
<accession>A0A0G0W7T7</accession>
<gene>
    <name evidence="3" type="ORF">UU65_C0003G0080</name>
</gene>
<evidence type="ECO:0000256" key="1">
    <source>
        <dbReference type="SAM" id="MobiDB-lite"/>
    </source>
</evidence>
<evidence type="ECO:0000313" key="3">
    <source>
        <dbReference type="EMBL" id="KKS09025.1"/>
    </source>
</evidence>
<protein>
    <submittedName>
        <fullName evidence="3">Uncharacterized protein</fullName>
    </submittedName>
</protein>
<keyword evidence="2" id="KW-0812">Transmembrane</keyword>
<dbReference type="AlphaFoldDB" id="A0A0G0W7T7"/>
<sequence length="302" mass="34392">MKNFLKEKYKLILGGFLITLISITLTYFATDIFANNFIKNQRSELEKTMRDLRREKQSLETQVEDYSHSPNTKNTITPTPTPIPNPKCIEPKEEIIETKNYKLTIITTWDNAGIDQKFTLLKNDGSETKTVLYSIKETLPELKKEPGLILNKLAAPKGSDVVFFKSVLNATDNPAGEIYSYNIDKNAFTKMKINEIYSGFFGGFALSPDETRFVWTPDGLENEGDTKTMYFFDLINDSYKASVTLNGNETFNGGMGAMQSYFDIKWPALNKITYSVFDQAKKMTSKDYDPTKNLIANREIDL</sequence>
<comment type="caution">
    <text evidence="3">The sequence shown here is derived from an EMBL/GenBank/DDBJ whole genome shotgun (WGS) entry which is preliminary data.</text>
</comment>
<organism evidence="3 4">
    <name type="scientific">candidate division CPR2 bacterium GW2011_GWC1_41_48</name>
    <dbReference type="NCBI Taxonomy" id="1618344"/>
    <lineage>
        <taxon>Bacteria</taxon>
        <taxon>Bacteria division CPR2</taxon>
    </lineage>
</organism>
<proteinExistence type="predicted"/>
<evidence type="ECO:0000256" key="2">
    <source>
        <dbReference type="SAM" id="Phobius"/>
    </source>
</evidence>
<name>A0A0G0W7T7_UNCC2</name>
<evidence type="ECO:0000313" key="4">
    <source>
        <dbReference type="Proteomes" id="UP000033869"/>
    </source>
</evidence>
<feature type="transmembrane region" description="Helical" evidence="2">
    <location>
        <begin position="12"/>
        <end position="30"/>
    </location>
</feature>
<dbReference type="EMBL" id="LCBL01000003">
    <property type="protein sequence ID" value="KKS09025.1"/>
    <property type="molecule type" value="Genomic_DNA"/>
</dbReference>
<keyword evidence="2" id="KW-1133">Transmembrane helix</keyword>
<dbReference type="Proteomes" id="UP000033869">
    <property type="component" value="Unassembled WGS sequence"/>
</dbReference>
<keyword evidence="2" id="KW-0472">Membrane</keyword>